<keyword evidence="2" id="KW-1185">Reference proteome</keyword>
<gene>
    <name evidence="1" type="ORF">ACFFPJ_09490</name>
</gene>
<dbReference type="RefSeq" id="WP_344712684.1">
    <property type="nucleotide sequence ID" value="NZ_BAAAWH010000001.1"/>
</dbReference>
<evidence type="ECO:0000313" key="1">
    <source>
        <dbReference type="EMBL" id="MFB9646033.1"/>
    </source>
</evidence>
<dbReference type="Pfam" id="PF11248">
    <property type="entry name" value="DUF3046"/>
    <property type="match status" value="1"/>
</dbReference>
<name>A0ABV5T093_9MICO</name>
<dbReference type="Proteomes" id="UP001589611">
    <property type="component" value="Unassembled WGS sequence"/>
</dbReference>
<dbReference type="EMBL" id="JBHMBE010000003">
    <property type="protein sequence ID" value="MFB9646033.1"/>
    <property type="molecule type" value="Genomic_DNA"/>
</dbReference>
<reference evidence="1 2" key="1">
    <citation type="submission" date="2024-09" db="EMBL/GenBank/DDBJ databases">
        <authorList>
            <person name="Sun Q."/>
            <person name="Mori K."/>
        </authorList>
    </citation>
    <scope>NUCLEOTIDE SEQUENCE [LARGE SCALE GENOMIC DNA]</scope>
    <source>
        <strain evidence="1 2">JCM 1342</strain>
    </source>
</reference>
<proteinExistence type="predicted"/>
<sequence>MRRSEFERAVRDEFGPNGSALIADLVLTGVGNRTAAQALDAGIPAREVWLALCAETDVPPERRYGVGRVEAKGR</sequence>
<comment type="caution">
    <text evidence="1">The sequence shown here is derived from an EMBL/GenBank/DDBJ whole genome shotgun (WGS) entry which is preliminary data.</text>
</comment>
<accession>A0ABV5T093</accession>
<evidence type="ECO:0000313" key="2">
    <source>
        <dbReference type="Proteomes" id="UP001589611"/>
    </source>
</evidence>
<dbReference type="InterPro" id="IPR021408">
    <property type="entry name" value="DUF3046"/>
</dbReference>
<protein>
    <submittedName>
        <fullName evidence="1">DUF3046 domain-containing protein</fullName>
    </submittedName>
</protein>
<organism evidence="1 2">
    <name type="scientific">Microbacterium terregens</name>
    <dbReference type="NCBI Taxonomy" id="69363"/>
    <lineage>
        <taxon>Bacteria</taxon>
        <taxon>Bacillati</taxon>
        <taxon>Actinomycetota</taxon>
        <taxon>Actinomycetes</taxon>
        <taxon>Micrococcales</taxon>
        <taxon>Microbacteriaceae</taxon>
        <taxon>Microbacterium</taxon>
    </lineage>
</organism>